<accession>A0A1J5RMT1</accession>
<evidence type="ECO:0000259" key="2">
    <source>
        <dbReference type="Pfam" id="PF13505"/>
    </source>
</evidence>
<comment type="caution">
    <text evidence="3">The sequence shown here is derived from an EMBL/GenBank/DDBJ whole genome shotgun (WGS) entry which is preliminary data.</text>
</comment>
<organism evidence="3">
    <name type="scientific">mine drainage metagenome</name>
    <dbReference type="NCBI Taxonomy" id="410659"/>
    <lineage>
        <taxon>unclassified sequences</taxon>
        <taxon>metagenomes</taxon>
        <taxon>ecological metagenomes</taxon>
    </lineage>
</organism>
<dbReference type="EMBL" id="MLJW01000134">
    <property type="protein sequence ID" value="OIQ97342.1"/>
    <property type="molecule type" value="Genomic_DNA"/>
</dbReference>
<protein>
    <recommendedName>
        <fullName evidence="2">Outer membrane protein beta-barrel domain-containing protein</fullName>
    </recommendedName>
</protein>
<sequence length="176" mass="18489">MKKILLSFIITFIALSTQAQTEKGTWLLGGSASFSSAKPANGSAVTSSVVNPVAGYFINNNLAVGAGINLQTSGGGYSSISAAPFIRYYFLPIGTNAKLFGNGSFGYGSYKYGGSNSNSMTTWELSAGPAFFLSKNIALELALAYGSTSSVQYFDATHTVSVKVGFQIHFNNGKKK</sequence>
<keyword evidence="1" id="KW-0732">Signal</keyword>
<proteinExistence type="predicted"/>
<dbReference type="InterPro" id="IPR027385">
    <property type="entry name" value="Beta-barrel_OMP"/>
</dbReference>
<dbReference type="Gene3D" id="2.40.160.20">
    <property type="match status" value="1"/>
</dbReference>
<feature type="domain" description="Outer membrane protein beta-barrel" evidence="2">
    <location>
        <begin position="10"/>
        <end position="166"/>
    </location>
</feature>
<evidence type="ECO:0000313" key="3">
    <source>
        <dbReference type="EMBL" id="OIQ97342.1"/>
    </source>
</evidence>
<evidence type="ECO:0000256" key="1">
    <source>
        <dbReference type="ARBA" id="ARBA00022729"/>
    </source>
</evidence>
<reference evidence="3" key="1">
    <citation type="submission" date="2016-10" db="EMBL/GenBank/DDBJ databases">
        <title>Sequence of Gallionella enrichment culture.</title>
        <authorList>
            <person name="Poehlein A."/>
            <person name="Muehling M."/>
            <person name="Daniel R."/>
        </authorList>
    </citation>
    <scope>NUCLEOTIDE SEQUENCE</scope>
</reference>
<dbReference type="AlphaFoldDB" id="A0A1J5RMT1"/>
<gene>
    <name evidence="3" type="ORF">GALL_206000</name>
</gene>
<dbReference type="SUPFAM" id="SSF56925">
    <property type="entry name" value="OMPA-like"/>
    <property type="match status" value="1"/>
</dbReference>
<dbReference type="InterPro" id="IPR011250">
    <property type="entry name" value="OMP/PagP_B-barrel"/>
</dbReference>
<dbReference type="Pfam" id="PF13505">
    <property type="entry name" value="OMP_b-brl"/>
    <property type="match status" value="1"/>
</dbReference>
<name>A0A1J5RMT1_9ZZZZ</name>